<dbReference type="InterPro" id="IPR018114">
    <property type="entry name" value="TRYPSIN_HIS"/>
</dbReference>
<dbReference type="SUPFAM" id="SSF50494">
    <property type="entry name" value="Trypsin-like serine proteases"/>
    <property type="match status" value="1"/>
</dbReference>
<dbReference type="SMART" id="SM00209">
    <property type="entry name" value="TSP1"/>
    <property type="match status" value="4"/>
</dbReference>
<dbReference type="CDD" id="cd00190">
    <property type="entry name" value="Tryp_SPc"/>
    <property type="match status" value="1"/>
</dbReference>
<evidence type="ECO:0000313" key="8">
    <source>
        <dbReference type="Ensembl" id="ENSCSAVP00000009618.1"/>
    </source>
</evidence>
<dbReference type="PANTHER" id="PTHR24253:SF176">
    <property type="entry name" value="CORIN, ISOFORM B"/>
    <property type="match status" value="1"/>
</dbReference>
<reference evidence="9" key="1">
    <citation type="submission" date="2003-08" db="EMBL/GenBank/DDBJ databases">
        <authorList>
            <person name="Birren B."/>
            <person name="Nusbaum C."/>
            <person name="Abebe A."/>
            <person name="Abouelleil A."/>
            <person name="Adekoya E."/>
            <person name="Ait-zahra M."/>
            <person name="Allen N."/>
            <person name="Allen T."/>
            <person name="An P."/>
            <person name="Anderson M."/>
            <person name="Anderson S."/>
            <person name="Arachchi H."/>
            <person name="Armbruster J."/>
            <person name="Bachantsang P."/>
            <person name="Baldwin J."/>
            <person name="Barry A."/>
            <person name="Bayul T."/>
            <person name="Blitshsteyn B."/>
            <person name="Bloom T."/>
            <person name="Blye J."/>
            <person name="Boguslavskiy L."/>
            <person name="Borowsky M."/>
            <person name="Boukhgalter B."/>
            <person name="Brunache A."/>
            <person name="Butler J."/>
            <person name="Calixte N."/>
            <person name="Calvo S."/>
            <person name="Camarata J."/>
            <person name="Campo K."/>
            <person name="Chang J."/>
            <person name="Cheshatsang Y."/>
            <person name="Citroen M."/>
            <person name="Collymore A."/>
            <person name="Considine T."/>
            <person name="Cook A."/>
            <person name="Cooke P."/>
            <person name="Corum B."/>
            <person name="Cuomo C."/>
            <person name="David R."/>
            <person name="Dawoe T."/>
            <person name="Degray S."/>
            <person name="Dodge S."/>
            <person name="Dooley K."/>
            <person name="Dorje P."/>
            <person name="Dorjee K."/>
            <person name="Dorris L."/>
            <person name="Duffey N."/>
            <person name="Dupes A."/>
            <person name="Elkins T."/>
            <person name="Engels R."/>
            <person name="Erickson J."/>
            <person name="Farina A."/>
            <person name="Faro S."/>
            <person name="Ferreira P."/>
            <person name="Fischer H."/>
            <person name="Fitzgerald M."/>
            <person name="Foley K."/>
            <person name="Gage D."/>
            <person name="Galagan J."/>
            <person name="Gearin G."/>
            <person name="Gnerre S."/>
            <person name="Gnirke A."/>
            <person name="Goyette A."/>
            <person name="Graham J."/>
            <person name="Grandbois E."/>
            <person name="Gyaltsen K."/>
            <person name="Hafez N."/>
            <person name="Hagopian D."/>
            <person name="Hagos B."/>
            <person name="Hall J."/>
            <person name="Hatcher B."/>
            <person name="Heller A."/>
            <person name="Higgins H."/>
            <person name="Honan T."/>
            <person name="Horn A."/>
            <person name="Houde N."/>
            <person name="Hughes L."/>
            <person name="Hulme W."/>
            <person name="Husby E."/>
            <person name="Iliev I."/>
            <person name="Jaffe D."/>
            <person name="Jones C."/>
            <person name="Kamal M."/>
            <person name="Kamat A."/>
            <person name="Kamvysselis M."/>
            <person name="Karlsson E."/>
            <person name="Kells C."/>
            <person name="Kieu A."/>
            <person name="Kisner P."/>
            <person name="Kodira C."/>
            <person name="Kulbokas E."/>
            <person name="Labutti K."/>
            <person name="Lama D."/>
            <person name="Landers T."/>
            <person name="Leger J."/>
            <person name="Levine S."/>
            <person name="Lewis D."/>
            <person name="Lewis T."/>
            <person name="Lindblad-toh K."/>
            <person name="Liu X."/>
            <person name="Lokyitsang T."/>
            <person name="Lokyitsang Y."/>
            <person name="Lucien O."/>
            <person name="Lui A."/>
            <person name="Ma L.J."/>
            <person name="Mabbitt R."/>
            <person name="Macdonald J."/>
            <person name="Maclean C."/>
            <person name="Major J."/>
            <person name="Manning J."/>
            <person name="Marabella R."/>
            <person name="Maru K."/>
            <person name="Matthews C."/>
            <person name="Mauceli E."/>
            <person name="Mccarthy M."/>
            <person name="Mcdonough S."/>
            <person name="Mcghee T."/>
            <person name="Meldrim J."/>
            <person name="Meneus L."/>
            <person name="Mesirov J."/>
            <person name="Mihalev A."/>
            <person name="Mihova T."/>
            <person name="Mikkelsen T."/>
            <person name="Mlenga V."/>
            <person name="Moru K."/>
            <person name="Mozes J."/>
            <person name="Mulrain L."/>
            <person name="Munson G."/>
            <person name="Naylor J."/>
            <person name="Newes C."/>
            <person name="Nguyen C."/>
            <person name="Nguyen N."/>
            <person name="Nguyen T."/>
            <person name="Nicol R."/>
            <person name="Nielsen C."/>
            <person name="Nizzari M."/>
            <person name="Norbu C."/>
            <person name="Norbu N."/>
            <person name="O'donnell P."/>
            <person name="Okoawo O."/>
            <person name="O'leary S."/>
            <person name="Omotosho B."/>
            <person name="O'neill K."/>
            <person name="Osman S."/>
            <person name="Parker S."/>
            <person name="Perrin D."/>
            <person name="Phunkhang P."/>
            <person name="Piqani B."/>
            <person name="Purcell S."/>
            <person name="Rachupka T."/>
            <person name="Ramasamy U."/>
            <person name="Rameau R."/>
            <person name="Ray V."/>
            <person name="Raymond C."/>
            <person name="Retta R."/>
            <person name="Richardson S."/>
            <person name="Rise C."/>
            <person name="Rodriguez J."/>
            <person name="Rogers J."/>
            <person name="Rogov P."/>
            <person name="Rutman M."/>
            <person name="Schupbach R."/>
            <person name="Seaman C."/>
            <person name="Settipalli S."/>
            <person name="Sharpe T."/>
            <person name="Sheridan J."/>
            <person name="Sherpa N."/>
            <person name="Shi J."/>
            <person name="Smirnov S."/>
            <person name="Smith C."/>
            <person name="Sougnez C."/>
            <person name="Spencer B."/>
            <person name="Stalker J."/>
            <person name="Stange-thomann N."/>
            <person name="Stavropoulos S."/>
            <person name="Stetson K."/>
            <person name="Stone C."/>
            <person name="Stone S."/>
            <person name="Stubbs M."/>
            <person name="Talamas J."/>
            <person name="Tchuinga P."/>
            <person name="Tenzing P."/>
            <person name="Tesfaye S."/>
            <person name="Theodore J."/>
            <person name="Thoulutsang Y."/>
            <person name="Topham K."/>
            <person name="Towey S."/>
            <person name="Tsamla T."/>
            <person name="Tsomo N."/>
            <person name="Vallee D."/>
            <person name="Vassiliev H."/>
            <person name="Venkataraman V."/>
            <person name="Vinson J."/>
            <person name="Vo A."/>
            <person name="Wade C."/>
            <person name="Wang S."/>
            <person name="Wangchuk T."/>
            <person name="Wangdi T."/>
            <person name="Whittaker C."/>
            <person name="Wilkinson J."/>
            <person name="Wu Y."/>
            <person name="Wyman D."/>
            <person name="Yadav S."/>
            <person name="Yang S."/>
            <person name="Yang X."/>
            <person name="Yeager S."/>
            <person name="Yee E."/>
            <person name="Young G."/>
            <person name="Zainoun J."/>
            <person name="Zembeck L."/>
            <person name="Zimmer A."/>
            <person name="Zody M."/>
            <person name="Lander E."/>
        </authorList>
    </citation>
    <scope>NUCLEOTIDE SEQUENCE [LARGE SCALE GENOMIC DNA]</scope>
</reference>
<dbReference type="InterPro" id="IPR000884">
    <property type="entry name" value="TSP1_rpt"/>
</dbReference>
<reference evidence="8" key="3">
    <citation type="submission" date="2025-09" db="UniProtKB">
        <authorList>
            <consortium name="Ensembl"/>
        </authorList>
    </citation>
    <scope>IDENTIFICATION</scope>
</reference>
<dbReference type="SMART" id="SM00020">
    <property type="entry name" value="Tryp_SPc"/>
    <property type="match status" value="1"/>
</dbReference>
<evidence type="ECO:0000256" key="3">
    <source>
        <dbReference type="ARBA" id="ARBA00022801"/>
    </source>
</evidence>
<dbReference type="InterPro" id="IPR033116">
    <property type="entry name" value="TRYPSIN_SER"/>
</dbReference>
<dbReference type="InterPro" id="IPR001314">
    <property type="entry name" value="Peptidase_S1A"/>
</dbReference>
<evidence type="ECO:0000259" key="7">
    <source>
        <dbReference type="PROSITE" id="PS50240"/>
    </source>
</evidence>
<accession>H2YWA7</accession>
<dbReference type="PROSITE" id="PS00135">
    <property type="entry name" value="TRYPSIN_SER"/>
    <property type="match status" value="1"/>
</dbReference>
<dbReference type="Ensembl" id="ENSCSAVT00000009736.1">
    <property type="protein sequence ID" value="ENSCSAVP00000009618.1"/>
    <property type="gene ID" value="ENSCSAVG00000005643.1"/>
</dbReference>
<dbReference type="Pfam" id="PF00089">
    <property type="entry name" value="Trypsin"/>
    <property type="match status" value="1"/>
</dbReference>
<dbReference type="PROSITE" id="PS50092">
    <property type="entry name" value="TSP1"/>
    <property type="match status" value="4"/>
</dbReference>
<organism evidence="8 9">
    <name type="scientific">Ciona savignyi</name>
    <name type="common">Pacific transparent sea squirt</name>
    <dbReference type="NCBI Taxonomy" id="51511"/>
    <lineage>
        <taxon>Eukaryota</taxon>
        <taxon>Metazoa</taxon>
        <taxon>Chordata</taxon>
        <taxon>Tunicata</taxon>
        <taxon>Ascidiacea</taxon>
        <taxon>Phlebobranchia</taxon>
        <taxon>Cionidae</taxon>
        <taxon>Ciona</taxon>
    </lineage>
</organism>
<dbReference type="SUPFAM" id="SSF82895">
    <property type="entry name" value="TSP-1 type 1 repeat"/>
    <property type="match status" value="4"/>
</dbReference>
<dbReference type="InterPro" id="IPR009003">
    <property type="entry name" value="Peptidase_S1_PA"/>
</dbReference>
<keyword evidence="2" id="KW-0732">Signal</keyword>
<evidence type="ECO:0000256" key="5">
    <source>
        <dbReference type="ARBA" id="ARBA00023157"/>
    </source>
</evidence>
<evidence type="ECO:0000256" key="4">
    <source>
        <dbReference type="ARBA" id="ARBA00022825"/>
    </source>
</evidence>
<keyword evidence="1 6" id="KW-0645">Protease</keyword>
<dbReference type="InterPro" id="IPR036383">
    <property type="entry name" value="TSP1_rpt_sf"/>
</dbReference>
<dbReference type="PANTHER" id="PTHR24253">
    <property type="entry name" value="TRANSMEMBRANE PROTEASE SERINE"/>
    <property type="match status" value="1"/>
</dbReference>
<name>H2YWA7_CIOSA</name>
<keyword evidence="5" id="KW-1015">Disulfide bond</keyword>
<dbReference type="HOGENOM" id="CLU_525380_0_0_1"/>
<dbReference type="InterPro" id="IPR001254">
    <property type="entry name" value="Trypsin_dom"/>
</dbReference>
<keyword evidence="9" id="KW-1185">Reference proteome</keyword>
<dbReference type="AlphaFoldDB" id="H2YWA7"/>
<sequence length="513" mass="53312">QCTNTPCPTWNAWVWTSCSVTCGGGTRSGTRTCNKHGGTADCVGLSTVTEICGVGVCESWSGWSNVGTCSANCGGGTQQQTRTCNGGTAGSGGCPGLATQSISCNVQACALGTWSGWSNVGTCSANCGGGTQQQTRTCNGGTAGSGGCPGLTTQSISCNVQACPQGTWSGWSNVGTCSANCGGGTQQQTRTCNGGTAGSGGCPGLTTQSISCNVQACPQGTCDFPTNVSLLLAATCGTSASTGARVVGGSMATVANWPWTVRSFLKKYYFTATVHYHAYVAVGSSTCTGALIKPNVVLTAAHCVRVENMKVHLGVHNISDTTNIHKQSIFVRNVQKINLFSQYVYHPQFDPFRLTNDVAILFLSQPADVSGTFVKTICLPNSEAPAVGEKCWVTGFGSLSEGGALTTTLQEVGLPIVSQQACVGAYQTHSKPVNWNSMFCAGYSEGGRDACQGDSGGPLVCQRCNSCNWYLAGLVSYGRGCARAGFYGVYTRLTYFEQWVSQQTQLTYSPRTC</sequence>
<dbReference type="PRINTS" id="PR00722">
    <property type="entry name" value="CHYMOTRYPSIN"/>
</dbReference>
<dbReference type="FunFam" id="2.40.10.10:FF:000120">
    <property type="entry name" value="Putative serine protease"/>
    <property type="match status" value="1"/>
</dbReference>
<evidence type="ECO:0000256" key="1">
    <source>
        <dbReference type="ARBA" id="ARBA00022670"/>
    </source>
</evidence>
<dbReference type="GeneTree" id="ENSGT00940000162823"/>
<dbReference type="Pfam" id="PF00090">
    <property type="entry name" value="TSP_1"/>
    <property type="match status" value="4"/>
</dbReference>
<dbReference type="GO" id="GO:0004252">
    <property type="term" value="F:serine-type endopeptidase activity"/>
    <property type="evidence" value="ECO:0007669"/>
    <property type="project" value="InterPro"/>
</dbReference>
<dbReference type="GO" id="GO:0006508">
    <property type="term" value="P:proteolysis"/>
    <property type="evidence" value="ECO:0007669"/>
    <property type="project" value="UniProtKB-KW"/>
</dbReference>
<evidence type="ECO:0000313" key="9">
    <source>
        <dbReference type="Proteomes" id="UP000007875"/>
    </source>
</evidence>
<dbReference type="PROSITE" id="PS50240">
    <property type="entry name" value="TRYPSIN_DOM"/>
    <property type="match status" value="1"/>
</dbReference>
<dbReference type="Gene3D" id="2.20.100.10">
    <property type="entry name" value="Thrombospondin type-1 (TSP1) repeat"/>
    <property type="match status" value="4"/>
</dbReference>
<keyword evidence="3 6" id="KW-0378">Hydrolase</keyword>
<dbReference type="PROSITE" id="PS00134">
    <property type="entry name" value="TRYPSIN_HIS"/>
    <property type="match status" value="1"/>
</dbReference>
<proteinExistence type="predicted"/>
<dbReference type="Gene3D" id="2.40.10.10">
    <property type="entry name" value="Trypsin-like serine proteases"/>
    <property type="match status" value="1"/>
</dbReference>
<feature type="domain" description="Peptidase S1" evidence="7">
    <location>
        <begin position="246"/>
        <end position="505"/>
    </location>
</feature>
<keyword evidence="4 6" id="KW-0720">Serine protease</keyword>
<protein>
    <recommendedName>
        <fullName evidence="7">Peptidase S1 domain-containing protein</fullName>
    </recommendedName>
</protein>
<evidence type="ECO:0000256" key="2">
    <source>
        <dbReference type="ARBA" id="ARBA00022729"/>
    </source>
</evidence>
<evidence type="ECO:0000256" key="6">
    <source>
        <dbReference type="RuleBase" id="RU363034"/>
    </source>
</evidence>
<dbReference type="Proteomes" id="UP000007875">
    <property type="component" value="Unassembled WGS sequence"/>
</dbReference>
<dbReference type="InterPro" id="IPR043504">
    <property type="entry name" value="Peptidase_S1_PA_chymotrypsin"/>
</dbReference>
<reference evidence="8" key="2">
    <citation type="submission" date="2025-08" db="UniProtKB">
        <authorList>
            <consortium name="Ensembl"/>
        </authorList>
    </citation>
    <scope>IDENTIFICATION</scope>
</reference>